<dbReference type="Pfam" id="PF09574">
    <property type="entry name" value="DUF2374"/>
    <property type="match status" value="1"/>
</dbReference>
<proteinExistence type="predicted"/>
<comment type="caution">
    <text evidence="2">The sequence shown here is derived from an EMBL/GenBank/DDBJ whole genome shotgun (WGS) entry which is preliminary data.</text>
</comment>
<dbReference type="AlphaFoldDB" id="A0AA41W611"/>
<sequence length="50" mass="5548">MSTLESIIWHILGYAAMPMIFIFGFIGVALVSLLFLHLRGVKPVEDGETL</sequence>
<feature type="transmembrane region" description="Helical" evidence="1">
    <location>
        <begin position="12"/>
        <end position="36"/>
    </location>
</feature>
<evidence type="ECO:0000256" key="1">
    <source>
        <dbReference type="SAM" id="Phobius"/>
    </source>
</evidence>
<dbReference type="NCBIfam" id="TIGR02808">
    <property type="entry name" value="short_TIGR02808"/>
    <property type="match status" value="1"/>
</dbReference>
<evidence type="ECO:0000313" key="2">
    <source>
        <dbReference type="EMBL" id="MCM2679729.1"/>
    </source>
</evidence>
<name>A0AA41W611_9GAMM</name>
<organism evidence="2 3">
    <name type="scientific">Echinimonas agarilytica</name>
    <dbReference type="NCBI Taxonomy" id="1215918"/>
    <lineage>
        <taxon>Bacteria</taxon>
        <taxon>Pseudomonadati</taxon>
        <taxon>Pseudomonadota</taxon>
        <taxon>Gammaproteobacteria</taxon>
        <taxon>Alteromonadales</taxon>
        <taxon>Echinimonadaceae</taxon>
        <taxon>Echinimonas</taxon>
    </lineage>
</organism>
<protein>
    <submittedName>
        <fullName evidence="2">TIGR02808 family protein</fullName>
    </submittedName>
</protein>
<dbReference type="InterPro" id="IPR014175">
    <property type="entry name" value="CHP02808"/>
</dbReference>
<evidence type="ECO:0000313" key="3">
    <source>
        <dbReference type="Proteomes" id="UP001165393"/>
    </source>
</evidence>
<gene>
    <name evidence="2" type="ORF">NAF29_08640</name>
</gene>
<keyword evidence="1" id="KW-0472">Membrane</keyword>
<accession>A0AA41W611</accession>
<dbReference type="EMBL" id="JAMQGP010000003">
    <property type="protein sequence ID" value="MCM2679729.1"/>
    <property type="molecule type" value="Genomic_DNA"/>
</dbReference>
<reference evidence="2 3" key="1">
    <citation type="journal article" date="2013" name="Antonie Van Leeuwenhoek">
        <title>Echinimonas agarilytica gen. nov., sp. nov., a new gammaproteobacterium isolated from the sea urchin Strongylocentrotus intermedius.</title>
        <authorList>
            <person name="Nedashkovskaya O.I."/>
            <person name="Stenkova A.M."/>
            <person name="Zhukova N.V."/>
            <person name="Van Trappen S."/>
            <person name="Lee J.S."/>
            <person name="Kim S.B."/>
        </authorList>
    </citation>
    <scope>NUCLEOTIDE SEQUENCE [LARGE SCALE GENOMIC DNA]</scope>
    <source>
        <strain evidence="2 3">KMM 6351</strain>
    </source>
</reference>
<dbReference type="RefSeq" id="WP_251261169.1">
    <property type="nucleotide sequence ID" value="NZ_JAMQGP010000003.1"/>
</dbReference>
<keyword evidence="1" id="KW-1133">Transmembrane helix</keyword>
<keyword evidence="1" id="KW-0812">Transmembrane</keyword>
<keyword evidence="3" id="KW-1185">Reference proteome</keyword>
<dbReference type="Proteomes" id="UP001165393">
    <property type="component" value="Unassembled WGS sequence"/>
</dbReference>